<name>A0A7V7RNZ4_9BACI</name>
<dbReference type="Proteomes" id="UP000441354">
    <property type="component" value="Unassembled WGS sequence"/>
</dbReference>
<keyword evidence="1" id="KW-1133">Transmembrane helix</keyword>
<sequence length="59" mass="6261">MDPFTFGIVFVGATGAALTGIALLGNAGIKINEDALKIVMELAKYGSILYLLQEISKFL</sequence>
<dbReference type="OrthoDB" id="2931716at2"/>
<proteinExistence type="predicted"/>
<keyword evidence="1" id="KW-0472">Membrane</keyword>
<dbReference type="EMBL" id="WBOT01000002">
    <property type="protein sequence ID" value="KAB2334249.1"/>
    <property type="molecule type" value="Genomic_DNA"/>
</dbReference>
<feature type="transmembrane region" description="Helical" evidence="1">
    <location>
        <begin position="6"/>
        <end position="29"/>
    </location>
</feature>
<gene>
    <name evidence="2" type="ORF">F7732_09265</name>
</gene>
<evidence type="ECO:0000256" key="1">
    <source>
        <dbReference type="SAM" id="Phobius"/>
    </source>
</evidence>
<protein>
    <submittedName>
        <fullName evidence="2">Uncharacterized protein</fullName>
    </submittedName>
</protein>
<keyword evidence="3" id="KW-1185">Reference proteome</keyword>
<keyword evidence="1" id="KW-0812">Transmembrane</keyword>
<evidence type="ECO:0000313" key="3">
    <source>
        <dbReference type="Proteomes" id="UP000441354"/>
    </source>
</evidence>
<evidence type="ECO:0000313" key="2">
    <source>
        <dbReference type="EMBL" id="KAB2334249.1"/>
    </source>
</evidence>
<dbReference type="AlphaFoldDB" id="A0A7V7RNZ4"/>
<comment type="caution">
    <text evidence="2">The sequence shown here is derived from an EMBL/GenBank/DDBJ whole genome shotgun (WGS) entry which is preliminary data.</text>
</comment>
<dbReference type="RefSeq" id="WP_151573563.1">
    <property type="nucleotide sequence ID" value="NZ_WBOT01000002.1"/>
</dbReference>
<organism evidence="2 3">
    <name type="scientific">Bacillus mesophilum</name>
    <dbReference type="NCBI Taxonomy" id="1071718"/>
    <lineage>
        <taxon>Bacteria</taxon>
        <taxon>Bacillati</taxon>
        <taxon>Bacillota</taxon>
        <taxon>Bacilli</taxon>
        <taxon>Bacillales</taxon>
        <taxon>Bacillaceae</taxon>
        <taxon>Bacillus</taxon>
    </lineage>
</organism>
<accession>A0A7V7RNZ4</accession>
<reference evidence="2 3" key="1">
    <citation type="journal article" date="2014" name="Arch. Microbiol.">
        <title>Bacillus mesophilum sp. nov., strain IITR-54T, a novel 4-chlorobiphenyl dechlorinating bacterium.</title>
        <authorList>
            <person name="Manickam N."/>
            <person name="Singh N.K."/>
            <person name="Bajaj A."/>
            <person name="Kumar R.M."/>
            <person name="Kaur G."/>
            <person name="Kaur N."/>
            <person name="Bala M."/>
            <person name="Kumar A."/>
            <person name="Mayilraj S."/>
        </authorList>
    </citation>
    <scope>NUCLEOTIDE SEQUENCE [LARGE SCALE GENOMIC DNA]</scope>
    <source>
        <strain evidence="2 3">IITR-54</strain>
    </source>
</reference>